<dbReference type="AlphaFoldDB" id="B8GCC3"/>
<reference evidence="2" key="1">
    <citation type="submission" date="2008-12" db="EMBL/GenBank/DDBJ databases">
        <title>Complete sequence of Chloroflexus aggregans DSM 9485.</title>
        <authorList>
            <consortium name="US DOE Joint Genome Institute"/>
            <person name="Lucas S."/>
            <person name="Copeland A."/>
            <person name="Lapidus A."/>
            <person name="Glavina del Rio T."/>
            <person name="Dalin E."/>
            <person name="Tice H."/>
            <person name="Pitluck S."/>
            <person name="Foster B."/>
            <person name="Larimer F."/>
            <person name="Land M."/>
            <person name="Hauser L."/>
            <person name="Kyrpides N."/>
            <person name="Mikhailova N."/>
            <person name="Bryant D."/>
            <person name="Richardson P."/>
        </authorList>
    </citation>
    <scope>NUCLEOTIDE SEQUENCE</scope>
    <source>
        <strain evidence="2">DSM 9485</strain>
    </source>
</reference>
<dbReference type="eggNOG" id="COG1215">
    <property type="taxonomic scope" value="Bacteria"/>
</dbReference>
<gene>
    <name evidence="2" type="ordered locus">Cagg_2079</name>
</gene>
<keyword evidence="1" id="KW-0812">Transmembrane</keyword>
<feature type="transmembrane region" description="Helical" evidence="1">
    <location>
        <begin position="306"/>
        <end position="327"/>
    </location>
</feature>
<name>B8GCC3_CHLAD</name>
<dbReference type="HOGENOM" id="CLU_023978_1_1_0"/>
<dbReference type="PANTHER" id="PTHR48090:SF6">
    <property type="entry name" value="SLR5056 PROTEIN"/>
    <property type="match status" value="1"/>
</dbReference>
<dbReference type="Proteomes" id="UP000002508">
    <property type="component" value="Chromosome"/>
</dbReference>
<dbReference type="SUPFAM" id="SSF53448">
    <property type="entry name" value="Nucleotide-diphospho-sugar transferases"/>
    <property type="match status" value="1"/>
</dbReference>
<keyword evidence="1" id="KW-0472">Membrane</keyword>
<evidence type="ECO:0000256" key="1">
    <source>
        <dbReference type="SAM" id="Phobius"/>
    </source>
</evidence>
<dbReference type="Pfam" id="PF13641">
    <property type="entry name" value="Glyco_tranf_2_3"/>
    <property type="match status" value="1"/>
</dbReference>
<dbReference type="PANTHER" id="PTHR48090">
    <property type="entry name" value="UNDECAPRENYL-PHOSPHATE 4-DEOXY-4-FORMAMIDO-L-ARABINOSE TRANSFERASE-RELATED"/>
    <property type="match status" value="1"/>
</dbReference>
<dbReference type="STRING" id="326427.Cagg_2079"/>
<protein>
    <submittedName>
        <fullName evidence="2">Glycosyl transferase family 2</fullName>
    </submittedName>
</protein>
<feature type="transmembrane region" description="Helical" evidence="1">
    <location>
        <begin position="12"/>
        <end position="37"/>
    </location>
</feature>
<dbReference type="Gene3D" id="3.90.550.10">
    <property type="entry name" value="Spore Coat Polysaccharide Biosynthesis Protein SpsA, Chain A"/>
    <property type="match status" value="1"/>
</dbReference>
<feature type="transmembrane region" description="Helical" evidence="1">
    <location>
        <begin position="360"/>
        <end position="379"/>
    </location>
</feature>
<dbReference type="EMBL" id="CP001337">
    <property type="protein sequence ID" value="ACL24967.1"/>
    <property type="molecule type" value="Genomic_DNA"/>
</dbReference>
<dbReference type="CDD" id="cd06438">
    <property type="entry name" value="EpsO_like"/>
    <property type="match status" value="1"/>
</dbReference>
<dbReference type="InterPro" id="IPR029044">
    <property type="entry name" value="Nucleotide-diphossugar_trans"/>
</dbReference>
<sequence length="401" mass="45276">MIALVWLVLTVVYWVAGIVLALIVGYLLLLTGAALFARRTTPLRAQPTTRFVIMIPAHNEERLLPDLLTNLNQLDYPRDLYSIHVVADNCTDRTAAVAMAHGAIAYERFDQTLRGKGYALEWLLQQIWARNEPHDAVVILDADSVVSPTFLRVMDARLARGERVIQAYYAVRQPEGAWSAGIRAVALIVLHYLRPLGRMVLGGSTGLKGNGMVFAADILRRYRWTASLTEDIEYHMTLILAGERAMFAPDAVVWAEMPDSLRAAQSQNERWERGRLEMVRRYVPQLLREGLRRRSFLLIDAAIEQLIPPFSVVTGMSILVALVAIVLREPAALALAGFIIGGQVVYVLSGLLLVRAPWSIYRSLLFTPFFLGWKLWLYIRLLLGVKPRDWIRTARNRAQRP</sequence>
<dbReference type="CAZy" id="GT2">
    <property type="family name" value="Glycosyltransferase Family 2"/>
</dbReference>
<keyword evidence="3" id="KW-1185">Reference proteome</keyword>
<accession>B8GCC3</accession>
<dbReference type="RefSeq" id="WP_015940825.1">
    <property type="nucleotide sequence ID" value="NC_011831.1"/>
</dbReference>
<evidence type="ECO:0000313" key="3">
    <source>
        <dbReference type="Proteomes" id="UP000002508"/>
    </source>
</evidence>
<dbReference type="OrthoDB" id="9797391at2"/>
<keyword evidence="1" id="KW-1133">Transmembrane helix</keyword>
<dbReference type="GO" id="GO:0016740">
    <property type="term" value="F:transferase activity"/>
    <property type="evidence" value="ECO:0007669"/>
    <property type="project" value="UniProtKB-KW"/>
</dbReference>
<dbReference type="InterPro" id="IPR050256">
    <property type="entry name" value="Glycosyltransferase_2"/>
</dbReference>
<proteinExistence type="predicted"/>
<evidence type="ECO:0000313" key="2">
    <source>
        <dbReference type="EMBL" id="ACL24967.1"/>
    </source>
</evidence>
<organism evidence="2 3">
    <name type="scientific">Chloroflexus aggregans (strain MD-66 / DSM 9485)</name>
    <dbReference type="NCBI Taxonomy" id="326427"/>
    <lineage>
        <taxon>Bacteria</taxon>
        <taxon>Bacillati</taxon>
        <taxon>Chloroflexota</taxon>
        <taxon>Chloroflexia</taxon>
        <taxon>Chloroflexales</taxon>
        <taxon>Chloroflexineae</taxon>
        <taxon>Chloroflexaceae</taxon>
        <taxon>Chloroflexus</taxon>
    </lineage>
</organism>
<keyword evidence="2" id="KW-0808">Transferase</keyword>
<dbReference type="KEGG" id="cag:Cagg_2079"/>
<feature type="transmembrane region" description="Helical" evidence="1">
    <location>
        <begin position="333"/>
        <end position="353"/>
    </location>
</feature>